<dbReference type="EMBL" id="GBRH01208007">
    <property type="protein sequence ID" value="JAD89888.1"/>
    <property type="molecule type" value="Transcribed_RNA"/>
</dbReference>
<proteinExistence type="predicted"/>
<dbReference type="EMBL" id="GBRH01208572">
    <property type="protein sequence ID" value="JAD89323.1"/>
    <property type="molecule type" value="Transcribed_RNA"/>
</dbReference>
<name>A0A0A9DT68_ARUDO</name>
<evidence type="ECO:0000313" key="1">
    <source>
        <dbReference type="EMBL" id="JAD89888.1"/>
    </source>
</evidence>
<organism evidence="1">
    <name type="scientific">Arundo donax</name>
    <name type="common">Giant reed</name>
    <name type="synonym">Donax arundinaceus</name>
    <dbReference type="NCBI Taxonomy" id="35708"/>
    <lineage>
        <taxon>Eukaryota</taxon>
        <taxon>Viridiplantae</taxon>
        <taxon>Streptophyta</taxon>
        <taxon>Embryophyta</taxon>
        <taxon>Tracheophyta</taxon>
        <taxon>Spermatophyta</taxon>
        <taxon>Magnoliopsida</taxon>
        <taxon>Liliopsida</taxon>
        <taxon>Poales</taxon>
        <taxon>Poaceae</taxon>
        <taxon>PACMAD clade</taxon>
        <taxon>Arundinoideae</taxon>
        <taxon>Arundineae</taxon>
        <taxon>Arundo</taxon>
    </lineage>
</organism>
<reference evidence="1" key="2">
    <citation type="journal article" date="2015" name="Data Brief">
        <title>Shoot transcriptome of the giant reed, Arundo donax.</title>
        <authorList>
            <person name="Barrero R.A."/>
            <person name="Guerrero F.D."/>
            <person name="Moolhuijzen P."/>
            <person name="Goolsby J.A."/>
            <person name="Tidwell J."/>
            <person name="Bellgard S.E."/>
            <person name="Bellgard M.I."/>
        </authorList>
    </citation>
    <scope>NUCLEOTIDE SEQUENCE</scope>
    <source>
        <tissue evidence="1">Shoot tissue taken approximately 20 cm above the soil surface</tissue>
    </source>
</reference>
<dbReference type="AlphaFoldDB" id="A0A0A9DT68"/>
<protein>
    <submittedName>
        <fullName evidence="1">Uncharacterized protein</fullName>
    </submittedName>
</protein>
<accession>A0A0A9DT68</accession>
<reference evidence="1" key="1">
    <citation type="submission" date="2014-09" db="EMBL/GenBank/DDBJ databases">
        <authorList>
            <person name="Magalhaes I.L.F."/>
            <person name="Oliveira U."/>
            <person name="Santos F.R."/>
            <person name="Vidigal T.H.D.A."/>
            <person name="Brescovit A.D."/>
            <person name="Santos A.J."/>
        </authorList>
    </citation>
    <scope>NUCLEOTIDE SEQUENCE</scope>
    <source>
        <tissue evidence="1">Shoot tissue taken approximately 20 cm above the soil surface</tissue>
    </source>
</reference>
<sequence>MPVAALTPALATRRWRGRSRVFGSVGSNPNGFRADGNRLARSNPPWHACASTSYGSVLCFFSTWVGLREEGNRGRVARLYRRLTQPEEKHAPLQFFGAGKREEGLRPS</sequence>